<evidence type="ECO:0000256" key="8">
    <source>
        <dbReference type="PROSITE-ProRule" id="PRU00043"/>
    </source>
</evidence>
<dbReference type="GO" id="GO:0007156">
    <property type="term" value="P:homophilic cell adhesion via plasma membrane adhesion molecules"/>
    <property type="evidence" value="ECO:0007669"/>
    <property type="project" value="InterPro"/>
</dbReference>
<organism evidence="10">
    <name type="scientific">Petromyzon marinus</name>
    <name type="common">Sea lamprey</name>
    <dbReference type="NCBI Taxonomy" id="7757"/>
    <lineage>
        <taxon>Eukaryota</taxon>
        <taxon>Metazoa</taxon>
        <taxon>Chordata</taxon>
        <taxon>Craniata</taxon>
        <taxon>Vertebrata</taxon>
        <taxon>Cyclostomata</taxon>
        <taxon>Hyperoartia</taxon>
        <taxon>Petromyzontiformes</taxon>
        <taxon>Petromyzontidae</taxon>
        <taxon>Petromyzon</taxon>
    </lineage>
</organism>
<feature type="domain" description="Cadherin" evidence="9">
    <location>
        <begin position="362"/>
        <end position="463"/>
    </location>
</feature>
<feature type="domain" description="Cadherin" evidence="9">
    <location>
        <begin position="251"/>
        <end position="362"/>
    </location>
</feature>
<dbReference type="GeneTree" id="ENSGT00940000163878"/>
<evidence type="ECO:0000313" key="10">
    <source>
        <dbReference type="Ensembl" id="ENSPMAP00000004184.1"/>
    </source>
</evidence>
<feature type="domain" description="Cadherin" evidence="9">
    <location>
        <begin position="167"/>
        <end position="250"/>
    </location>
</feature>
<dbReference type="AlphaFoldDB" id="S4RG52"/>
<dbReference type="PROSITE" id="PS50268">
    <property type="entry name" value="CADHERIN_2"/>
    <property type="match status" value="6"/>
</dbReference>
<keyword evidence="2" id="KW-0812">Transmembrane</keyword>
<dbReference type="PANTHER" id="PTHR24025:SF23">
    <property type="entry name" value="NEURAL-CADHERIN"/>
    <property type="match status" value="1"/>
</dbReference>
<dbReference type="InterPro" id="IPR020894">
    <property type="entry name" value="Cadherin_CS"/>
</dbReference>
<dbReference type="GO" id="GO:0005886">
    <property type="term" value="C:plasma membrane"/>
    <property type="evidence" value="ECO:0007669"/>
    <property type="project" value="InterPro"/>
</dbReference>
<dbReference type="STRING" id="7757.ENSPMAP00000004184"/>
<dbReference type="PROSITE" id="PS00232">
    <property type="entry name" value="CADHERIN_1"/>
    <property type="match status" value="1"/>
</dbReference>
<evidence type="ECO:0000256" key="2">
    <source>
        <dbReference type="ARBA" id="ARBA00022692"/>
    </source>
</evidence>
<comment type="subcellular location">
    <subcellularLocation>
        <location evidence="1">Membrane</location>
    </subcellularLocation>
</comment>
<evidence type="ECO:0000256" key="5">
    <source>
        <dbReference type="ARBA" id="ARBA00022889"/>
    </source>
</evidence>
<keyword evidence="5" id="KW-0130">Cell adhesion</keyword>
<dbReference type="InterPro" id="IPR002126">
    <property type="entry name" value="Cadherin-like_dom"/>
</dbReference>
<keyword evidence="7" id="KW-0472">Membrane</keyword>
<dbReference type="PANTHER" id="PTHR24025">
    <property type="entry name" value="DESMOGLEIN FAMILY MEMBER"/>
    <property type="match status" value="1"/>
</dbReference>
<dbReference type="InterPro" id="IPR050971">
    <property type="entry name" value="Cadherin-domain_protein"/>
</dbReference>
<evidence type="ECO:0000256" key="6">
    <source>
        <dbReference type="ARBA" id="ARBA00022989"/>
    </source>
</evidence>
<dbReference type="CDD" id="cd11304">
    <property type="entry name" value="Cadherin_repeat"/>
    <property type="match status" value="5"/>
</dbReference>
<reference evidence="10" key="1">
    <citation type="submission" date="2025-08" db="UniProtKB">
        <authorList>
            <consortium name="Ensembl"/>
        </authorList>
    </citation>
    <scope>IDENTIFICATION</scope>
</reference>
<dbReference type="Pfam" id="PF00028">
    <property type="entry name" value="Cadherin"/>
    <property type="match status" value="2"/>
</dbReference>
<evidence type="ECO:0000256" key="4">
    <source>
        <dbReference type="ARBA" id="ARBA00022837"/>
    </source>
</evidence>
<feature type="domain" description="Cadherin" evidence="9">
    <location>
        <begin position="4"/>
        <end position="42"/>
    </location>
</feature>
<protein>
    <recommendedName>
        <fullName evidence="9">Cadherin domain-containing protein</fullName>
    </recommendedName>
</protein>
<accession>S4RG52</accession>
<feature type="domain" description="Cadherin" evidence="9">
    <location>
        <begin position="46"/>
        <end position="152"/>
    </location>
</feature>
<evidence type="ECO:0000259" key="9">
    <source>
        <dbReference type="PROSITE" id="PS50268"/>
    </source>
</evidence>
<dbReference type="HOGENOM" id="CLU_563310_0_0_1"/>
<dbReference type="GO" id="GO:0005911">
    <property type="term" value="C:cell-cell junction"/>
    <property type="evidence" value="ECO:0007669"/>
    <property type="project" value="TreeGrafter"/>
</dbReference>
<reference evidence="10" key="2">
    <citation type="submission" date="2025-09" db="UniProtKB">
        <authorList>
            <consortium name="Ensembl"/>
        </authorList>
    </citation>
    <scope>IDENTIFICATION</scope>
</reference>
<dbReference type="SUPFAM" id="SSF49313">
    <property type="entry name" value="Cadherin-like"/>
    <property type="match status" value="5"/>
</dbReference>
<keyword evidence="4 8" id="KW-0106">Calcium</keyword>
<dbReference type="SMART" id="SM00112">
    <property type="entry name" value="CA"/>
    <property type="match status" value="4"/>
</dbReference>
<sequence length="586" mass="64996">VNLLDFETLNQYNMTVSVTNVNGTSSEVFFIEVTDVNEPPICSDQSPAGAHIHILEDAPHATIVYRVRATDPDHGDIISLVFILVSSKSGFSSSVNFPLVIVTQTLSRFILQNFLLDIMVKDQNGLSCNLTLTVTVVNLDDNDLVFTTIPVFCIKKISKRAPSERVFWISEEEPQDHLYTLHLLCHLTAHFMCSSSTGEVKTAFKLDVDDKPELQNNYILVRATNYIHQRSVTLSLTVYVMDINDNPPVCSYYQRILQIPETTPVNYAVVDVSCTDRDVTSPNNVLIYSLSTDANSEGRFIMTEATLKINSSLDYDTADLASVDYKYNLKIEVYDLGDKHTHTATVTVIVVVTPVNEFSPICTGPVRFSIFEDQEVGDSVSPNKPSCTDQDYPLDNLRYSMIDDSAHFYIDPKTGIIQLLNPVDRETKATYRVTIKVEDFDQDTDTTNDLNVNDEPPVCDPGIYDITIYSTLAAGGSVVQLKCDDVDSLDGELEYGIIRCPTPGNTNGRFVLSNAKPPSVLTLSTFSYFNLGGINDPQDFQLLVKISDEGLAADKTRRLSSTATVLIHVVPWITTAPTTVTTTVRP</sequence>
<dbReference type="GO" id="GO:0005509">
    <property type="term" value="F:calcium ion binding"/>
    <property type="evidence" value="ECO:0007669"/>
    <property type="project" value="UniProtKB-UniRule"/>
</dbReference>
<evidence type="ECO:0000256" key="3">
    <source>
        <dbReference type="ARBA" id="ARBA00022737"/>
    </source>
</evidence>
<dbReference type="Ensembl" id="ENSPMAT00000004201.1">
    <property type="protein sequence ID" value="ENSPMAP00000004184.1"/>
    <property type="gene ID" value="ENSPMAG00000003832.1"/>
</dbReference>
<evidence type="ECO:0000256" key="7">
    <source>
        <dbReference type="ARBA" id="ARBA00023136"/>
    </source>
</evidence>
<keyword evidence="6" id="KW-1133">Transmembrane helix</keyword>
<proteinExistence type="predicted"/>
<keyword evidence="3" id="KW-0677">Repeat</keyword>
<dbReference type="Gene3D" id="2.60.40.60">
    <property type="entry name" value="Cadherins"/>
    <property type="match status" value="5"/>
</dbReference>
<dbReference type="PRINTS" id="PR00205">
    <property type="entry name" value="CADHERIN"/>
</dbReference>
<name>S4RG52_PETMA</name>
<evidence type="ECO:0000256" key="1">
    <source>
        <dbReference type="ARBA" id="ARBA00004370"/>
    </source>
</evidence>
<feature type="domain" description="Cadherin" evidence="9">
    <location>
        <begin position="460"/>
        <end position="579"/>
    </location>
</feature>
<dbReference type="InterPro" id="IPR015919">
    <property type="entry name" value="Cadherin-like_sf"/>
</dbReference>